<comment type="catalytic activity">
    <reaction evidence="5 6">
        <text>Exonucleolytic cleavage in either 5'- to 3'- or 3'- to 5'-direction to yield nucleoside 5'-phosphates.</text>
        <dbReference type="EC" id="3.1.11.6"/>
    </reaction>
</comment>
<evidence type="ECO:0000259" key="8">
    <source>
        <dbReference type="Pfam" id="PF02601"/>
    </source>
</evidence>
<dbReference type="InterPro" id="IPR025824">
    <property type="entry name" value="OB-fold_nuc-bd_dom"/>
</dbReference>
<proteinExistence type="inferred from homology"/>
<sequence length="404" mass="44785">MYSPQIQKPRVLSVSQINFYIKSIIENDGSLQFVLVTGEISNLTVHQRSGHIYLSLKDSNSVISAVMFAGNARRLRFRLENGMKVICRGRISVYEPSGRYQLYIEDMQPDGVGALTLAFEQLKKSLAQKGLFDNAHKKPLPKFPKTIGVITSPTGAAVQDITNIIRRRFPSADIVLAPVLVQGESAPEQLVRAVNKFSASKIADVVIIGRGGGSAEDLWAFNDEQLAYAVYNCETPIISGVGHETDFTICDFVADVRASTPSAAAELAVPDRQELMSYYFKQKQYISAMLDRKIKTAQLRLENQQRRMSASSPKLKAEQLEKQLSAKSEKLTRFMNIYISDKENKLIVAKGKLDGLNPLNVLNRGYAIAEKDEKIITSSKQLKDGDDFTVILSDGKINAKVCGE</sequence>
<comment type="similarity">
    <text evidence="5 6">Belongs to the XseA family.</text>
</comment>
<evidence type="ECO:0000256" key="6">
    <source>
        <dbReference type="RuleBase" id="RU004355"/>
    </source>
</evidence>
<feature type="domain" description="Exonuclease VII large subunit C-terminal" evidence="8">
    <location>
        <begin position="131"/>
        <end position="311"/>
    </location>
</feature>
<dbReference type="PANTHER" id="PTHR30008">
    <property type="entry name" value="EXODEOXYRIBONUCLEASE 7 LARGE SUBUNIT"/>
    <property type="match status" value="1"/>
</dbReference>
<dbReference type="HAMAP" id="MF_00378">
    <property type="entry name" value="Exonuc_7_L"/>
    <property type="match status" value="1"/>
</dbReference>
<evidence type="ECO:0000259" key="9">
    <source>
        <dbReference type="Pfam" id="PF13742"/>
    </source>
</evidence>
<evidence type="ECO:0000313" key="11">
    <source>
        <dbReference type="Proteomes" id="UP000636755"/>
    </source>
</evidence>
<keyword evidence="2 5" id="KW-0540">Nuclease</keyword>
<keyword evidence="7" id="KW-0175">Coiled coil</keyword>
<dbReference type="InterPro" id="IPR003753">
    <property type="entry name" value="Exonuc_VII_L"/>
</dbReference>
<dbReference type="Proteomes" id="UP000636755">
    <property type="component" value="Unassembled WGS sequence"/>
</dbReference>
<evidence type="ECO:0000256" key="4">
    <source>
        <dbReference type="ARBA" id="ARBA00022839"/>
    </source>
</evidence>
<evidence type="ECO:0000256" key="2">
    <source>
        <dbReference type="ARBA" id="ARBA00022722"/>
    </source>
</evidence>
<gene>
    <name evidence="5" type="primary">xseA</name>
    <name evidence="10" type="ORF">H8R91_02005</name>
</gene>
<dbReference type="NCBIfam" id="TIGR00237">
    <property type="entry name" value="xseA"/>
    <property type="match status" value="1"/>
</dbReference>
<dbReference type="EC" id="3.1.11.6" evidence="5"/>
<keyword evidence="3 5" id="KW-0378">Hydrolase</keyword>
<feature type="domain" description="OB-fold nucleic acid binding" evidence="9">
    <location>
        <begin position="12"/>
        <end position="108"/>
    </location>
</feature>
<reference evidence="10 11" key="1">
    <citation type="submission" date="2020-08" db="EMBL/GenBank/DDBJ databases">
        <title>Genome public.</title>
        <authorList>
            <person name="Liu C."/>
            <person name="Sun Q."/>
        </authorList>
    </citation>
    <scope>NUCLEOTIDE SEQUENCE [LARGE SCALE GENOMIC DNA]</scope>
    <source>
        <strain evidence="10 11">NSJ-71</strain>
    </source>
</reference>
<evidence type="ECO:0000313" key="10">
    <source>
        <dbReference type="EMBL" id="MBC5727322.1"/>
    </source>
</evidence>
<evidence type="ECO:0000256" key="5">
    <source>
        <dbReference type="HAMAP-Rule" id="MF_00378"/>
    </source>
</evidence>
<comment type="function">
    <text evidence="5">Bidirectionally degrades single-stranded DNA into large acid-insoluble oligonucleotides, which are then degraded further into small acid-soluble oligonucleotides.</text>
</comment>
<accession>A0ABR7HIL7</accession>
<evidence type="ECO:0000256" key="1">
    <source>
        <dbReference type="ARBA" id="ARBA00022490"/>
    </source>
</evidence>
<comment type="subcellular location">
    <subcellularLocation>
        <location evidence="5 6">Cytoplasm</location>
    </subcellularLocation>
</comment>
<organism evidence="10 11">
    <name type="scientific">Ruminococcus intestinalis</name>
    <dbReference type="NCBI Taxonomy" id="2763066"/>
    <lineage>
        <taxon>Bacteria</taxon>
        <taxon>Bacillati</taxon>
        <taxon>Bacillota</taxon>
        <taxon>Clostridia</taxon>
        <taxon>Eubacteriales</taxon>
        <taxon>Oscillospiraceae</taxon>
        <taxon>Ruminococcus</taxon>
    </lineage>
</organism>
<dbReference type="EMBL" id="JACOPS010000001">
    <property type="protein sequence ID" value="MBC5727322.1"/>
    <property type="molecule type" value="Genomic_DNA"/>
</dbReference>
<evidence type="ECO:0000256" key="3">
    <source>
        <dbReference type="ARBA" id="ARBA00022801"/>
    </source>
</evidence>
<dbReference type="PANTHER" id="PTHR30008:SF0">
    <property type="entry name" value="EXODEOXYRIBONUCLEASE 7 LARGE SUBUNIT"/>
    <property type="match status" value="1"/>
</dbReference>
<evidence type="ECO:0000256" key="7">
    <source>
        <dbReference type="SAM" id="Coils"/>
    </source>
</evidence>
<comment type="subunit">
    <text evidence="5">Heterooligomer composed of large and small subunits.</text>
</comment>
<comment type="caution">
    <text evidence="10">The sequence shown here is derived from an EMBL/GenBank/DDBJ whole genome shotgun (WGS) entry which is preliminary data.</text>
</comment>
<dbReference type="Pfam" id="PF13742">
    <property type="entry name" value="tRNA_anti_2"/>
    <property type="match status" value="1"/>
</dbReference>
<dbReference type="CDD" id="cd04489">
    <property type="entry name" value="ExoVII_LU_OBF"/>
    <property type="match status" value="1"/>
</dbReference>
<keyword evidence="11" id="KW-1185">Reference proteome</keyword>
<dbReference type="InterPro" id="IPR020579">
    <property type="entry name" value="Exonuc_VII_lsu_C"/>
</dbReference>
<dbReference type="RefSeq" id="WP_186934658.1">
    <property type="nucleotide sequence ID" value="NZ_JACOPS010000001.1"/>
</dbReference>
<keyword evidence="1 5" id="KW-0963">Cytoplasm</keyword>
<feature type="coiled-coil region" evidence="7">
    <location>
        <begin position="287"/>
        <end position="337"/>
    </location>
</feature>
<dbReference type="Pfam" id="PF02601">
    <property type="entry name" value="Exonuc_VII_L"/>
    <property type="match status" value="1"/>
</dbReference>
<keyword evidence="4 5" id="KW-0269">Exonuclease</keyword>
<name>A0ABR7HIL7_9FIRM</name>
<protein>
    <recommendedName>
        <fullName evidence="5">Exodeoxyribonuclease 7 large subunit</fullName>
        <ecNumber evidence="5">3.1.11.6</ecNumber>
    </recommendedName>
    <alternativeName>
        <fullName evidence="5">Exodeoxyribonuclease VII large subunit</fullName>
        <shortName evidence="5">Exonuclease VII large subunit</shortName>
    </alternativeName>
</protein>